<protein>
    <submittedName>
        <fullName evidence="1">Uncharacterized protein</fullName>
    </submittedName>
</protein>
<dbReference type="Proteomes" id="UP001201163">
    <property type="component" value="Unassembled WGS sequence"/>
</dbReference>
<proteinExistence type="predicted"/>
<name>A0AAD4LDS6_9AGAM</name>
<sequence length="149" mass="17160">MRRCFHFSRLFLGSVRTARSSVHNSYTTSARTTMKTYRLPHHLHPLPLRAFARTKCTALHVLALFTDVPLKVLPEHERKFRTFARKVIWGAGAVACMQGAMTVGVRLRVCRLSSAMLMVIEEGRWCWQVRRLGSGSSYNYKQLHRVISE</sequence>
<organism evidence="1 2">
    <name type="scientific">Lactarius akahatsu</name>
    <dbReference type="NCBI Taxonomy" id="416441"/>
    <lineage>
        <taxon>Eukaryota</taxon>
        <taxon>Fungi</taxon>
        <taxon>Dikarya</taxon>
        <taxon>Basidiomycota</taxon>
        <taxon>Agaricomycotina</taxon>
        <taxon>Agaricomycetes</taxon>
        <taxon>Russulales</taxon>
        <taxon>Russulaceae</taxon>
        <taxon>Lactarius</taxon>
    </lineage>
</organism>
<gene>
    <name evidence="1" type="ORF">EDB92DRAFT_1886300</name>
</gene>
<evidence type="ECO:0000313" key="1">
    <source>
        <dbReference type="EMBL" id="KAH8984624.1"/>
    </source>
</evidence>
<keyword evidence="2" id="KW-1185">Reference proteome</keyword>
<dbReference type="AlphaFoldDB" id="A0AAD4LDS6"/>
<dbReference type="EMBL" id="JAKELL010000074">
    <property type="protein sequence ID" value="KAH8984624.1"/>
    <property type="molecule type" value="Genomic_DNA"/>
</dbReference>
<evidence type="ECO:0000313" key="2">
    <source>
        <dbReference type="Proteomes" id="UP001201163"/>
    </source>
</evidence>
<comment type="caution">
    <text evidence="1">The sequence shown here is derived from an EMBL/GenBank/DDBJ whole genome shotgun (WGS) entry which is preliminary data.</text>
</comment>
<accession>A0AAD4LDS6</accession>
<reference evidence="1" key="1">
    <citation type="submission" date="2022-01" db="EMBL/GenBank/DDBJ databases">
        <title>Comparative genomics reveals a dynamic genome evolution in the ectomycorrhizal milk-cap (Lactarius) mushrooms.</title>
        <authorList>
            <consortium name="DOE Joint Genome Institute"/>
            <person name="Lebreton A."/>
            <person name="Tang N."/>
            <person name="Kuo A."/>
            <person name="LaButti K."/>
            <person name="Drula E."/>
            <person name="Barry K."/>
            <person name="Clum A."/>
            <person name="Lipzen A."/>
            <person name="Mousain D."/>
            <person name="Ng V."/>
            <person name="Wang R."/>
            <person name="Wang X."/>
            <person name="Dai Y."/>
            <person name="Henrissat B."/>
            <person name="Grigoriev I.V."/>
            <person name="Guerin-Laguette A."/>
            <person name="Yu F."/>
            <person name="Martin F.M."/>
        </authorList>
    </citation>
    <scope>NUCLEOTIDE SEQUENCE</scope>
    <source>
        <strain evidence="1">QP</strain>
    </source>
</reference>